<feature type="compositionally biased region" description="Polar residues" evidence="1">
    <location>
        <begin position="25"/>
        <end position="35"/>
    </location>
</feature>
<keyword evidence="2" id="KW-1133">Transmembrane helix</keyword>
<evidence type="ECO:0000256" key="1">
    <source>
        <dbReference type="SAM" id="MobiDB-lite"/>
    </source>
</evidence>
<evidence type="ECO:0000256" key="2">
    <source>
        <dbReference type="SAM" id="Phobius"/>
    </source>
</evidence>
<sequence length="103" mass="11101">MTDGDSPPAYPGPSPDPPPYEIATDPTQPSCNQPLLNPHLAYNTFSGNGRSPDPQSEPSRRCSANYEYLAVLFFVVVIGLVILLPGLQGEGLGSRIWKRGYLG</sequence>
<evidence type="ECO:0000313" key="3">
    <source>
        <dbReference type="EMBL" id="KAL2854448.1"/>
    </source>
</evidence>
<proteinExistence type="predicted"/>
<keyword evidence="4" id="KW-1185">Reference proteome</keyword>
<feature type="compositionally biased region" description="Pro residues" evidence="1">
    <location>
        <begin position="8"/>
        <end position="20"/>
    </location>
</feature>
<feature type="region of interest" description="Disordered" evidence="1">
    <location>
        <begin position="1"/>
        <end position="35"/>
    </location>
</feature>
<evidence type="ECO:0000313" key="4">
    <source>
        <dbReference type="Proteomes" id="UP001610446"/>
    </source>
</evidence>
<keyword evidence="2" id="KW-0812">Transmembrane</keyword>
<organism evidence="3 4">
    <name type="scientific">Aspergillus pseudoustus</name>
    <dbReference type="NCBI Taxonomy" id="1810923"/>
    <lineage>
        <taxon>Eukaryota</taxon>
        <taxon>Fungi</taxon>
        <taxon>Dikarya</taxon>
        <taxon>Ascomycota</taxon>
        <taxon>Pezizomycotina</taxon>
        <taxon>Eurotiomycetes</taxon>
        <taxon>Eurotiomycetidae</taxon>
        <taxon>Eurotiales</taxon>
        <taxon>Aspergillaceae</taxon>
        <taxon>Aspergillus</taxon>
        <taxon>Aspergillus subgen. Nidulantes</taxon>
    </lineage>
</organism>
<protein>
    <submittedName>
        <fullName evidence="3">Uncharacterized protein</fullName>
    </submittedName>
</protein>
<comment type="caution">
    <text evidence="3">The sequence shown here is derived from an EMBL/GenBank/DDBJ whole genome shotgun (WGS) entry which is preliminary data.</text>
</comment>
<keyword evidence="2" id="KW-0472">Membrane</keyword>
<dbReference type="Proteomes" id="UP001610446">
    <property type="component" value="Unassembled WGS sequence"/>
</dbReference>
<dbReference type="EMBL" id="JBFXLU010000014">
    <property type="protein sequence ID" value="KAL2854448.1"/>
    <property type="molecule type" value="Genomic_DNA"/>
</dbReference>
<accession>A0ABR4KQ93</accession>
<gene>
    <name evidence="3" type="ORF">BJY01DRAFT_205187</name>
</gene>
<name>A0ABR4KQ93_9EURO</name>
<reference evidence="3 4" key="1">
    <citation type="submission" date="2024-07" db="EMBL/GenBank/DDBJ databases">
        <title>Section-level genome sequencing and comparative genomics of Aspergillus sections Usti and Cavernicolus.</title>
        <authorList>
            <consortium name="Lawrence Berkeley National Laboratory"/>
            <person name="Nybo J.L."/>
            <person name="Vesth T.C."/>
            <person name="Theobald S."/>
            <person name="Frisvad J.C."/>
            <person name="Larsen T.O."/>
            <person name="Kjaerboelling I."/>
            <person name="Rothschild-Mancinelli K."/>
            <person name="Lyhne E.K."/>
            <person name="Kogle M.E."/>
            <person name="Barry K."/>
            <person name="Clum A."/>
            <person name="Na H."/>
            <person name="Ledsgaard L."/>
            <person name="Lin J."/>
            <person name="Lipzen A."/>
            <person name="Kuo A."/>
            <person name="Riley R."/>
            <person name="Mondo S."/>
            <person name="Labutti K."/>
            <person name="Haridas S."/>
            <person name="Pangalinan J."/>
            <person name="Salamov A.A."/>
            <person name="Simmons B.A."/>
            <person name="Magnuson J.K."/>
            <person name="Chen J."/>
            <person name="Drula E."/>
            <person name="Henrissat B."/>
            <person name="Wiebenga A."/>
            <person name="Lubbers R.J."/>
            <person name="Gomes A.C."/>
            <person name="Makela M.R."/>
            <person name="Stajich J."/>
            <person name="Grigoriev I.V."/>
            <person name="Mortensen U.H."/>
            <person name="De Vries R.P."/>
            <person name="Baker S.E."/>
            <person name="Andersen M.R."/>
        </authorList>
    </citation>
    <scope>NUCLEOTIDE SEQUENCE [LARGE SCALE GENOMIC DNA]</scope>
    <source>
        <strain evidence="3 4">CBS 123904</strain>
    </source>
</reference>
<feature type="transmembrane region" description="Helical" evidence="2">
    <location>
        <begin position="68"/>
        <end position="87"/>
    </location>
</feature>